<evidence type="ECO:0000313" key="3">
    <source>
        <dbReference type="EMBL" id="AQS66291.1"/>
    </source>
</evidence>
<dbReference type="NCBIfam" id="NF033542">
    <property type="entry name" value="transpos_IS110"/>
    <property type="match status" value="1"/>
</dbReference>
<evidence type="ECO:0000313" key="5">
    <source>
        <dbReference type="EMBL" id="AQS67191.1"/>
    </source>
</evidence>
<evidence type="ECO:0000313" key="4">
    <source>
        <dbReference type="EMBL" id="AQS66413.1"/>
    </source>
</evidence>
<dbReference type="PANTHER" id="PTHR33055:SF16">
    <property type="entry name" value="TRANSPOSASE FOR INSERTION SEQUENCE ELEMENT IS1547"/>
    <property type="match status" value="1"/>
</dbReference>
<dbReference type="EMBL" id="CP019724">
    <property type="protein sequence ID" value="AQS66291.1"/>
    <property type="molecule type" value="Genomic_DNA"/>
</dbReference>
<dbReference type="InterPro" id="IPR002525">
    <property type="entry name" value="Transp_IS110-like_N"/>
</dbReference>
<sequence>MDNTADQDVVGGVDSHTDTLHVAVISDNGGHLADAEFTTTAAGYAAALAFLTAHGHVIAIGVEGTASYGAGFTRAAREAGLHVVEVNRPDRAERRRIGKSDPIDAYAAARAALSGRASSAPKDDTVAGIRALHNAARSAVKARTAALNQIGSLLITAPDTIRAKYGRLKGTDRTDALARLRPAGDAVHTAVLTALKSLARRVKKLTVEHETLVKALDSVVSVHNPGLRAAHGVGPDTAAQLLVTAGGNPDRMRTEASFAALCGAAPVPASSGRTNRHRLSRGGDRQANAALYRVALVRMSSDSRTREYVARQTAAGRTKKEIIRLLKRAIAREMFRCLTTTVTVPGIDDLRPLRRSKNITLTAAARHFALWPATISTLERGTRRDDDLAHAYRNWLQAV</sequence>
<evidence type="ECO:0000313" key="8">
    <source>
        <dbReference type="Proteomes" id="UP000189443"/>
    </source>
</evidence>
<dbReference type="EMBL" id="CP019724">
    <property type="protein sequence ID" value="AQS67191.1"/>
    <property type="molecule type" value="Genomic_DNA"/>
</dbReference>
<dbReference type="KEGG" id="spac:B1H29_27365"/>
<dbReference type="EMBL" id="CP019724">
    <property type="protein sequence ID" value="AQS67657.1"/>
    <property type="molecule type" value="Genomic_DNA"/>
</dbReference>
<evidence type="ECO:0000313" key="7">
    <source>
        <dbReference type="EMBL" id="AQS70105.1"/>
    </source>
</evidence>
<feature type="domain" description="Transposase IS116/IS110/IS902 C-terminal" evidence="2">
    <location>
        <begin position="228"/>
        <end position="309"/>
    </location>
</feature>
<keyword evidence="8" id="KW-1185">Reference proteome</keyword>
<dbReference type="GO" id="GO:0004803">
    <property type="term" value="F:transposase activity"/>
    <property type="evidence" value="ECO:0007669"/>
    <property type="project" value="InterPro"/>
</dbReference>
<proteinExistence type="predicted"/>
<gene>
    <name evidence="3" type="ORF">B1H29_04545</name>
    <name evidence="4" type="ORF">B1H29_05265</name>
    <name evidence="5" type="ORF">B1H29_09860</name>
    <name evidence="6" type="ORF">B1H29_12650</name>
    <name evidence="7" type="ORF">B1H29_27365</name>
</gene>
<accession>A0A1S6J3Q6</accession>
<reference evidence="4 8" key="1">
    <citation type="submission" date="2017-02" db="EMBL/GenBank/DDBJ databases">
        <title>Streptomyces pactum ACT12 Genome sequencing and assembly.</title>
        <authorList>
            <person name="Xue Q."/>
            <person name="Yan X."/>
            <person name="Jia L."/>
            <person name="Yan H."/>
        </authorList>
    </citation>
    <scope>NUCLEOTIDE SEQUENCE [LARGE SCALE GENOMIC DNA]</scope>
    <source>
        <strain evidence="4 8">ACT12</strain>
    </source>
</reference>
<evidence type="ECO:0000313" key="6">
    <source>
        <dbReference type="EMBL" id="AQS67657.1"/>
    </source>
</evidence>
<dbReference type="InterPro" id="IPR047650">
    <property type="entry name" value="Transpos_IS110"/>
</dbReference>
<dbReference type="KEGG" id="spac:B1H29_09860"/>
<dbReference type="InterPro" id="IPR003346">
    <property type="entry name" value="Transposase_20"/>
</dbReference>
<dbReference type="Pfam" id="PF01548">
    <property type="entry name" value="DEDD_Tnp_IS110"/>
    <property type="match status" value="1"/>
</dbReference>
<dbReference type="Pfam" id="PF02371">
    <property type="entry name" value="Transposase_20"/>
    <property type="match status" value="1"/>
</dbReference>
<name>A0A1S6J3Q6_9ACTN</name>
<dbReference type="AlphaFoldDB" id="A0A1S6J3Q6"/>
<dbReference type="EMBL" id="CP019724">
    <property type="protein sequence ID" value="AQS70105.1"/>
    <property type="molecule type" value="Genomic_DNA"/>
</dbReference>
<dbReference type="KEGG" id="spac:B1H29_04545"/>
<dbReference type="KEGG" id="spac:B1H29_05265"/>
<dbReference type="EMBL" id="CP019724">
    <property type="protein sequence ID" value="AQS66413.1"/>
    <property type="molecule type" value="Genomic_DNA"/>
</dbReference>
<dbReference type="Proteomes" id="UP000189443">
    <property type="component" value="Chromosome"/>
</dbReference>
<dbReference type="PANTHER" id="PTHR33055">
    <property type="entry name" value="TRANSPOSASE FOR INSERTION SEQUENCE ELEMENT IS1111A"/>
    <property type="match status" value="1"/>
</dbReference>
<dbReference type="RefSeq" id="WP_055416408.1">
    <property type="nucleotide sequence ID" value="NZ_CP019724.1"/>
</dbReference>
<feature type="domain" description="Transposase IS110-like N-terminal" evidence="1">
    <location>
        <begin position="12"/>
        <end position="154"/>
    </location>
</feature>
<protein>
    <submittedName>
        <fullName evidence="4">IS110 family transposase</fullName>
    </submittedName>
</protein>
<dbReference type="GO" id="GO:0003677">
    <property type="term" value="F:DNA binding"/>
    <property type="evidence" value="ECO:0007669"/>
    <property type="project" value="InterPro"/>
</dbReference>
<dbReference type="GO" id="GO:0006313">
    <property type="term" value="P:DNA transposition"/>
    <property type="evidence" value="ECO:0007669"/>
    <property type="project" value="InterPro"/>
</dbReference>
<dbReference type="OrthoDB" id="4337860at2"/>
<evidence type="ECO:0000259" key="1">
    <source>
        <dbReference type="Pfam" id="PF01548"/>
    </source>
</evidence>
<organism evidence="4 8">
    <name type="scientific">Streptomyces pactum</name>
    <dbReference type="NCBI Taxonomy" id="68249"/>
    <lineage>
        <taxon>Bacteria</taxon>
        <taxon>Bacillati</taxon>
        <taxon>Actinomycetota</taxon>
        <taxon>Actinomycetes</taxon>
        <taxon>Kitasatosporales</taxon>
        <taxon>Streptomycetaceae</taxon>
        <taxon>Streptomyces</taxon>
    </lineage>
</organism>
<evidence type="ECO:0000259" key="2">
    <source>
        <dbReference type="Pfam" id="PF02371"/>
    </source>
</evidence>
<dbReference type="KEGG" id="spac:B1H29_12650"/>